<evidence type="ECO:0000313" key="1">
    <source>
        <dbReference type="EMBL" id="KOR75707.1"/>
    </source>
</evidence>
<organism evidence="1 2">
    <name type="scientific">Candidatus Phytoplasma pruni</name>
    <dbReference type="NCBI Taxonomy" id="479893"/>
    <lineage>
        <taxon>Bacteria</taxon>
        <taxon>Bacillati</taxon>
        <taxon>Mycoplasmatota</taxon>
        <taxon>Mollicutes</taxon>
        <taxon>Acholeplasmatales</taxon>
        <taxon>Acholeplasmataceae</taxon>
        <taxon>Candidatus Phytoplasma</taxon>
        <taxon>16SrIII (X-disease group)</taxon>
    </lineage>
</organism>
<dbReference type="PATRIC" id="fig|479893.3.peg.42"/>
<comment type="caution">
    <text evidence="1">The sequence shown here is derived from an EMBL/GenBank/DDBJ whole genome shotgun (WGS) entry which is preliminary data.</text>
</comment>
<evidence type="ECO:0000313" key="2">
    <source>
        <dbReference type="Proteomes" id="UP000037386"/>
    </source>
</evidence>
<name>A0A0M1N0M0_9MOLU</name>
<dbReference type="EMBL" id="LHCF01000001">
    <property type="protein sequence ID" value="KOR75707.1"/>
    <property type="molecule type" value="Genomic_DNA"/>
</dbReference>
<dbReference type="STRING" id="479893.CPX_001267"/>
<protein>
    <submittedName>
        <fullName evidence="1">Uncharacterized protein</fullName>
    </submittedName>
</protein>
<accession>A0A0M1N0M0</accession>
<reference evidence="2" key="1">
    <citation type="submission" date="2015-05" db="EMBL/GenBank/DDBJ databases">
        <title>Draft genome sequence of 'Candidatus Phytoplasma Pruni' strain CX, a plant pathogenic bacterium.</title>
        <authorList>
            <person name="Lee I.-M."/>
            <person name="Bottner-Parker K.D."/>
            <person name="Shao J."/>
            <person name="Gundersen-Rindal D.E."/>
            <person name="Zhao Y."/>
            <person name="Davis R.E."/>
        </authorList>
    </citation>
    <scope>NUCLEOTIDE SEQUENCE [LARGE SCALE GENOMIC DNA]</scope>
    <source>
        <strain evidence="2">CX</strain>
    </source>
</reference>
<sequence>MESSRKFEFQEDGFEWKKTNSNEKSEVIGFQPTGYYTAQGKLKNNGIEEVYDFNKIEITKNKENILTYLKYSLIKEILLTFPFSSKEEQEKKEVEIKEIIKTFTIS</sequence>
<dbReference type="Proteomes" id="UP000037386">
    <property type="component" value="Unassembled WGS sequence"/>
</dbReference>
<gene>
    <name evidence="1" type="ORF">CPX_001267</name>
</gene>
<proteinExistence type="predicted"/>
<dbReference type="AlphaFoldDB" id="A0A0M1N0M0"/>